<name>A0A7V8JNV6_9BURK</name>
<dbReference type="PANTHER" id="PTHR42798:SF7">
    <property type="entry name" value="ALPHA-D-RIBOSE 1-METHYLPHOSPHONATE 5-TRIPHOSPHATE SYNTHASE SUBUNIT PHNL"/>
    <property type="match status" value="1"/>
</dbReference>
<feature type="domain" description="ABC transporter" evidence="2">
    <location>
        <begin position="2"/>
        <end position="128"/>
    </location>
</feature>
<gene>
    <name evidence="3" type="primary">phnL</name>
    <name evidence="3" type="ORF">GAK30_03667</name>
</gene>
<dbReference type="SUPFAM" id="SSF52540">
    <property type="entry name" value="P-loop containing nucleoside triphosphate hydrolases"/>
    <property type="match status" value="1"/>
</dbReference>
<dbReference type="EMBL" id="WNDQ01000085">
    <property type="protein sequence ID" value="KAF1018481.1"/>
    <property type="molecule type" value="Genomic_DNA"/>
</dbReference>
<evidence type="ECO:0000313" key="3">
    <source>
        <dbReference type="EMBL" id="KAF1018481.1"/>
    </source>
</evidence>
<dbReference type="InterPro" id="IPR027417">
    <property type="entry name" value="P-loop_NTPase"/>
</dbReference>
<dbReference type="GO" id="GO:0016887">
    <property type="term" value="F:ATP hydrolysis activity"/>
    <property type="evidence" value="ECO:0007669"/>
    <property type="project" value="InterPro"/>
</dbReference>
<evidence type="ECO:0000313" key="4">
    <source>
        <dbReference type="Proteomes" id="UP000461670"/>
    </source>
</evidence>
<dbReference type="AlphaFoldDB" id="A0A7V8JNV6"/>
<dbReference type="Pfam" id="PF00005">
    <property type="entry name" value="ABC_tran"/>
    <property type="match status" value="1"/>
</dbReference>
<protein>
    <submittedName>
        <fullName evidence="3">Alpha-D-ribose 1-methylphosphonate 5-triphosphate synthase subunit PhnL</fullName>
    </submittedName>
</protein>
<dbReference type="Proteomes" id="UP000461670">
    <property type="component" value="Unassembled WGS sequence"/>
</dbReference>
<comment type="similarity">
    <text evidence="1">Belongs to the ABC transporter superfamily.</text>
</comment>
<evidence type="ECO:0000256" key="1">
    <source>
        <dbReference type="ARBA" id="ARBA00005417"/>
    </source>
</evidence>
<dbReference type="PANTHER" id="PTHR42798">
    <property type="entry name" value="LIPOPROTEIN-RELEASING SYSTEM ATP-BINDING PROTEIN LOLD"/>
    <property type="match status" value="1"/>
</dbReference>
<reference evidence="4" key="1">
    <citation type="journal article" date="2020" name="MBio">
        <title>Horizontal gene transfer to a defensive symbiont with a reduced genome amongst a multipartite beetle microbiome.</title>
        <authorList>
            <person name="Waterworth S.C."/>
            <person name="Florez L.V."/>
            <person name="Rees E.R."/>
            <person name="Hertweck C."/>
            <person name="Kaltenpoth M."/>
            <person name="Kwan J.C."/>
        </authorList>
    </citation>
    <scope>NUCLEOTIDE SEQUENCE [LARGE SCALE GENOMIC DNA]</scope>
</reference>
<evidence type="ECO:0000259" key="2">
    <source>
        <dbReference type="Pfam" id="PF00005"/>
    </source>
</evidence>
<comment type="caution">
    <text evidence="3">The sequence shown here is derived from an EMBL/GenBank/DDBJ whole genome shotgun (WGS) entry which is preliminary data.</text>
</comment>
<sequence>MRTLYANYQASSGSIVVRHEGRATELVGADPRLVLQVRRHTIGYVSQFLRVIPRVSSLDVVMEPALVRGWARPAALARAHELLARLNIPPRLWHLAPGTFSGGEQQRINLARGFMVPWPLMLLDEPTASLDEANRGVVLALIDEAKRAGSAMVGIFHDAVARTAVMDRCIELKVNG</sequence>
<organism evidence="3 4">
    <name type="scientific">Paracidovorax wautersii</name>
    <dbReference type="NCBI Taxonomy" id="1177982"/>
    <lineage>
        <taxon>Bacteria</taxon>
        <taxon>Pseudomonadati</taxon>
        <taxon>Pseudomonadota</taxon>
        <taxon>Betaproteobacteria</taxon>
        <taxon>Burkholderiales</taxon>
        <taxon>Comamonadaceae</taxon>
        <taxon>Paracidovorax</taxon>
    </lineage>
</organism>
<dbReference type="GO" id="GO:0005524">
    <property type="term" value="F:ATP binding"/>
    <property type="evidence" value="ECO:0007669"/>
    <property type="project" value="InterPro"/>
</dbReference>
<dbReference type="Gene3D" id="3.40.50.300">
    <property type="entry name" value="P-loop containing nucleotide triphosphate hydrolases"/>
    <property type="match status" value="1"/>
</dbReference>
<proteinExistence type="inferred from homology"/>
<dbReference type="InterPro" id="IPR003439">
    <property type="entry name" value="ABC_transporter-like_ATP-bd"/>
</dbReference>
<accession>A0A7V8JNV6</accession>